<dbReference type="AlphaFoldDB" id="A0A840CXE4"/>
<dbReference type="GO" id="GO:0003824">
    <property type="term" value="F:catalytic activity"/>
    <property type="evidence" value="ECO:0007669"/>
    <property type="project" value="InterPro"/>
</dbReference>
<dbReference type="SUPFAM" id="SSF56219">
    <property type="entry name" value="DNase I-like"/>
    <property type="match status" value="1"/>
</dbReference>
<reference evidence="3" key="1">
    <citation type="submission" date="2020-08" db="EMBL/GenBank/DDBJ databases">
        <title>Genomic Encyclopedia of Type Strains, Phase IV (KMG-IV): sequencing the most valuable type-strain genomes for metagenomic binning, comparative biology and taxonomic classification.</title>
        <authorList>
            <person name="Goeker M."/>
        </authorList>
    </citation>
    <scope>NUCLEOTIDE SEQUENCE [LARGE SCALE GENOMIC DNA]</scope>
    <source>
        <strain evidence="3">DSM 105720</strain>
    </source>
</reference>
<keyword evidence="1" id="KW-1133">Transmembrane helix</keyword>
<keyword evidence="4" id="KW-1185">Reference proteome</keyword>
<dbReference type="EMBL" id="JACIER010000004">
    <property type="protein sequence ID" value="MBB4043541.1"/>
    <property type="molecule type" value="Genomic_DNA"/>
</dbReference>
<evidence type="ECO:0000259" key="2">
    <source>
        <dbReference type="Pfam" id="PF19580"/>
    </source>
</evidence>
<dbReference type="InterPro" id="IPR036691">
    <property type="entry name" value="Endo/exonu/phosph_ase_sf"/>
</dbReference>
<dbReference type="InterPro" id="IPR005135">
    <property type="entry name" value="Endo/exonuclease/phosphatase"/>
</dbReference>
<name>A0A840CXE4_9BACE</name>
<dbReference type="PANTHER" id="PTHR42834:SF1">
    <property type="entry name" value="ENDONUCLEASE_EXONUCLEASE_PHOSPHATASE FAMILY PROTEIN (AFU_ORTHOLOGUE AFUA_3G09210)"/>
    <property type="match status" value="1"/>
</dbReference>
<organism evidence="3 4">
    <name type="scientific">Bacteroides reticulotermitis</name>
    <dbReference type="NCBI Taxonomy" id="1133319"/>
    <lineage>
        <taxon>Bacteria</taxon>
        <taxon>Pseudomonadati</taxon>
        <taxon>Bacteroidota</taxon>
        <taxon>Bacteroidia</taxon>
        <taxon>Bacteroidales</taxon>
        <taxon>Bacteroidaceae</taxon>
        <taxon>Bacteroides</taxon>
    </lineage>
</organism>
<accession>A0A840CXE4</accession>
<evidence type="ECO:0000313" key="3">
    <source>
        <dbReference type="EMBL" id="MBB4043541.1"/>
    </source>
</evidence>
<feature type="transmembrane region" description="Helical" evidence="1">
    <location>
        <begin position="17"/>
        <end position="36"/>
    </location>
</feature>
<protein>
    <recommendedName>
        <fullName evidence="2">Endonuclease/exonuclease/phosphatase domain-containing protein</fullName>
    </recommendedName>
</protein>
<dbReference type="RefSeq" id="WP_044161728.1">
    <property type="nucleotide sequence ID" value="NZ_JACIER010000004.1"/>
</dbReference>
<feature type="domain" description="Endonuclease/exonuclease/phosphatase" evidence="2">
    <location>
        <begin position="50"/>
        <end position="357"/>
    </location>
</feature>
<keyword evidence="1" id="KW-0472">Membrane</keyword>
<dbReference type="PANTHER" id="PTHR42834">
    <property type="entry name" value="ENDONUCLEASE/EXONUCLEASE/PHOSPHATASE FAMILY PROTEIN (AFU_ORTHOLOGUE AFUA_3G09210)"/>
    <property type="match status" value="1"/>
</dbReference>
<gene>
    <name evidence="3" type="ORF">GGR06_001323</name>
</gene>
<evidence type="ECO:0000256" key="1">
    <source>
        <dbReference type="SAM" id="Phobius"/>
    </source>
</evidence>
<dbReference type="Gene3D" id="3.60.10.10">
    <property type="entry name" value="Endonuclease/exonuclease/phosphatase"/>
    <property type="match status" value="1"/>
</dbReference>
<evidence type="ECO:0000313" key="4">
    <source>
        <dbReference type="Proteomes" id="UP000560658"/>
    </source>
</evidence>
<comment type="caution">
    <text evidence="3">The sequence shown here is derived from an EMBL/GenBank/DDBJ whole genome shotgun (WGS) entry which is preliminary data.</text>
</comment>
<keyword evidence="1" id="KW-0812">Transmembrane</keyword>
<dbReference type="Pfam" id="PF19580">
    <property type="entry name" value="Exo_endo_phos_3"/>
    <property type="match status" value="1"/>
</dbReference>
<dbReference type="Proteomes" id="UP000560658">
    <property type="component" value="Unassembled WGS sequence"/>
</dbReference>
<proteinExistence type="predicted"/>
<sequence>MSSHADNDNKREKRPQAFPTIIIVCISFLLSLPLTGQNSTNKEQIRFRVMEWNLENLFDTRHDTLKDDREFLPDAIRHWNYTKYKKKLDDLASGITAVGEWEAPALVGLCEVENDTVMRDLVHHSPLRELGYRYVMTDSPDLRGIDVALLYQRDLFKLLSFRSIAIPRFGKNRPTRDLLHISGLLLTGDTLDVFVCHMPSRSGGAKASEPYRLHAARQIRLQADSILKIRLHPQLIIMGDFNDYPANKVFTEVLQAFPPTGELSSHRLYHLLARKAKDKHFGSYKYKGAWGLLDHLIVSGSLLNNASDFYTDEDKAHVARLPFLLKEDLKYGDDEPFRTYKGMQYQGGISDHLPVYTDFILRYE</sequence>